<keyword evidence="1 3" id="KW-0732">Signal</keyword>
<feature type="chain" id="PRO_5032650253" evidence="3">
    <location>
        <begin position="21"/>
        <end position="379"/>
    </location>
</feature>
<dbReference type="AlphaFoldDB" id="A0A841HMG8"/>
<evidence type="ECO:0000313" key="4">
    <source>
        <dbReference type="EMBL" id="MBB6093470.1"/>
    </source>
</evidence>
<dbReference type="Proteomes" id="UP000588068">
    <property type="component" value="Unassembled WGS sequence"/>
</dbReference>
<dbReference type="ESTHER" id="9gamm-a0a841hmg8">
    <property type="family name" value="AlphaBeta_hydrolase"/>
</dbReference>
<keyword evidence="5" id="KW-1185">Reference proteome</keyword>
<proteinExistence type="predicted"/>
<gene>
    <name evidence="4" type="ORF">HNQ60_002351</name>
</gene>
<feature type="signal peptide" evidence="3">
    <location>
        <begin position="1"/>
        <end position="20"/>
    </location>
</feature>
<sequence>MNQSLGILRLARGVVALALASVASGCSSTGSDRTAATSASTGSVAAGTVKWECPAGYEVKEGLNVDFPHKGMKRAFIVYPARNASGPAPVWVPMTGSVESTNDNLTVARSGANSLLAEHGYTVIAPVRACANQDPNIRGQVCNGPGSNGWNWNPWFEGRAGDPSGDRWKTDEGPDSSFFVAMVQCVGTKYKLDARRLFLGGISSGGTMTNRALLFRSDFWAGGLPISGEWYVTADDGSPLSFDDARAAVAAAPTKIHQGRVGPYPLPAKVGPLIVMTVWGGEKDLWNCTRPDGTKFLCADYRPSTQAGSNFFSAQPDVVHVACSSTHGHMWPQVNTQAFNRWALDTLASHPKGSDPRGFKLTTPPEGYTCHVGAFAGLY</sequence>
<dbReference type="PANTHER" id="PTHR43037">
    <property type="entry name" value="UNNAMED PRODUCT-RELATED"/>
    <property type="match status" value="1"/>
</dbReference>
<name>A0A841HMG8_9GAMM</name>
<evidence type="ECO:0000256" key="2">
    <source>
        <dbReference type="ARBA" id="ARBA00022801"/>
    </source>
</evidence>
<evidence type="ECO:0000313" key="5">
    <source>
        <dbReference type="Proteomes" id="UP000588068"/>
    </source>
</evidence>
<dbReference type="InterPro" id="IPR050955">
    <property type="entry name" value="Plant_Biomass_Hydrol_Est"/>
</dbReference>
<dbReference type="SUPFAM" id="SSF53474">
    <property type="entry name" value="alpha/beta-Hydrolases"/>
    <property type="match status" value="1"/>
</dbReference>
<evidence type="ECO:0000256" key="1">
    <source>
        <dbReference type="ARBA" id="ARBA00022729"/>
    </source>
</evidence>
<dbReference type="EMBL" id="JACHHZ010000003">
    <property type="protein sequence ID" value="MBB6093470.1"/>
    <property type="molecule type" value="Genomic_DNA"/>
</dbReference>
<reference evidence="4 5" key="1">
    <citation type="submission" date="2020-08" db="EMBL/GenBank/DDBJ databases">
        <title>Genomic Encyclopedia of Type Strains, Phase IV (KMG-IV): sequencing the most valuable type-strain genomes for metagenomic binning, comparative biology and taxonomic classification.</title>
        <authorList>
            <person name="Goeker M."/>
        </authorList>
    </citation>
    <scope>NUCLEOTIDE SEQUENCE [LARGE SCALE GENOMIC DNA]</scope>
    <source>
        <strain evidence="4 5">DSM 26723</strain>
    </source>
</reference>
<comment type="caution">
    <text evidence="4">The sequence shown here is derived from an EMBL/GenBank/DDBJ whole genome shotgun (WGS) entry which is preliminary data.</text>
</comment>
<dbReference type="RefSeq" id="WP_184331925.1">
    <property type="nucleotide sequence ID" value="NZ_JACHHZ010000003.1"/>
</dbReference>
<dbReference type="InterPro" id="IPR029058">
    <property type="entry name" value="AB_hydrolase_fold"/>
</dbReference>
<dbReference type="GO" id="GO:0016787">
    <property type="term" value="F:hydrolase activity"/>
    <property type="evidence" value="ECO:0007669"/>
    <property type="project" value="UniProtKB-KW"/>
</dbReference>
<dbReference type="Gene3D" id="3.40.50.1820">
    <property type="entry name" value="alpha/beta hydrolase"/>
    <property type="match status" value="1"/>
</dbReference>
<dbReference type="PANTHER" id="PTHR43037:SF5">
    <property type="entry name" value="FERULOYL ESTERASE"/>
    <property type="match status" value="1"/>
</dbReference>
<protein>
    <submittedName>
        <fullName evidence="4">Poly(3-hydroxybutyrate) depolymerase</fullName>
    </submittedName>
</protein>
<keyword evidence="2" id="KW-0378">Hydrolase</keyword>
<organism evidence="4 5">
    <name type="scientific">Povalibacter uvarum</name>
    <dbReference type="NCBI Taxonomy" id="732238"/>
    <lineage>
        <taxon>Bacteria</taxon>
        <taxon>Pseudomonadati</taxon>
        <taxon>Pseudomonadota</taxon>
        <taxon>Gammaproteobacteria</taxon>
        <taxon>Steroidobacterales</taxon>
        <taxon>Steroidobacteraceae</taxon>
        <taxon>Povalibacter</taxon>
    </lineage>
</organism>
<accession>A0A841HMG8</accession>
<evidence type="ECO:0000256" key="3">
    <source>
        <dbReference type="SAM" id="SignalP"/>
    </source>
</evidence>